<reference evidence="3" key="1">
    <citation type="submission" date="2021-02" db="EMBL/GenBank/DDBJ databases">
        <authorList>
            <person name="Dougan E. K."/>
            <person name="Rhodes N."/>
            <person name="Thang M."/>
            <person name="Chan C."/>
        </authorList>
    </citation>
    <scope>NUCLEOTIDE SEQUENCE</scope>
</reference>
<evidence type="ECO:0000256" key="2">
    <source>
        <dbReference type="SAM" id="SignalP"/>
    </source>
</evidence>
<evidence type="ECO:0000256" key="1">
    <source>
        <dbReference type="SAM" id="MobiDB-lite"/>
    </source>
</evidence>
<accession>A0A813D462</accession>
<dbReference type="AlphaFoldDB" id="A0A813D462"/>
<keyword evidence="2" id="KW-0732">Signal</keyword>
<feature type="signal peptide" evidence="2">
    <location>
        <begin position="1"/>
        <end position="23"/>
    </location>
</feature>
<dbReference type="EMBL" id="CAJNNV010000597">
    <property type="protein sequence ID" value="CAE8583083.1"/>
    <property type="molecule type" value="Genomic_DNA"/>
</dbReference>
<comment type="caution">
    <text evidence="3">The sequence shown here is derived from an EMBL/GenBank/DDBJ whole genome shotgun (WGS) entry which is preliminary data.</text>
</comment>
<proteinExistence type="predicted"/>
<evidence type="ECO:0000313" key="3">
    <source>
        <dbReference type="EMBL" id="CAE8583083.1"/>
    </source>
</evidence>
<organism evidence="3 4">
    <name type="scientific">Polarella glacialis</name>
    <name type="common">Dinoflagellate</name>
    <dbReference type="NCBI Taxonomy" id="89957"/>
    <lineage>
        <taxon>Eukaryota</taxon>
        <taxon>Sar</taxon>
        <taxon>Alveolata</taxon>
        <taxon>Dinophyceae</taxon>
        <taxon>Suessiales</taxon>
        <taxon>Suessiaceae</taxon>
        <taxon>Polarella</taxon>
    </lineage>
</organism>
<name>A0A813D462_POLGL</name>
<protein>
    <submittedName>
        <fullName evidence="3">Uncharacterized protein</fullName>
    </submittedName>
</protein>
<gene>
    <name evidence="3" type="ORF">PGLA1383_LOCUS2070</name>
</gene>
<dbReference type="Proteomes" id="UP000654075">
    <property type="component" value="Unassembled WGS sequence"/>
</dbReference>
<keyword evidence="4" id="KW-1185">Reference proteome</keyword>
<evidence type="ECO:0000313" key="4">
    <source>
        <dbReference type="Proteomes" id="UP000654075"/>
    </source>
</evidence>
<feature type="region of interest" description="Disordered" evidence="1">
    <location>
        <begin position="853"/>
        <end position="873"/>
    </location>
</feature>
<feature type="chain" id="PRO_5032457895" evidence="2">
    <location>
        <begin position="24"/>
        <end position="903"/>
    </location>
</feature>
<sequence>MLRLPSTKLFAATCLCTLVTGWASIFSDTGRCQCENWHWADYVQQVRDILKLEPTGKYRGDFSEVAAFEFTRLTSLTNSLLNDELSLVSNLEELRVNSRCPAGIATAAVIGFIYELNNFHKPDSELCNLKKYILEAATVAILLPDDEGVYRCLHDPLWLFDLANVQLNLHRYETRAVDFQTPYHWLATPMPAELSGEDICNSWFAVDSCCVQPEWGDIIRNFDDRFRHPSWTQMSLNNAHILDQWATLSFELLLEIHPWVANCKTGFLAVLLTFSLPYADVPANVLPPILELFSAFSVQEVSSSRFPIFGLMSKVFGSEVSRLMPYWCRVCHSENVVASPESAALVEMSSSAGIFYGLRVDSEEDLRGETCRQQTQLTVDALSGQLHSLLSAKVLSVRSPCLWNMLRVFHNVLWMRPGGTALGATPSTPFLGPLGWLVHLQRQGQTPHEASPGAARAALEARLRSLDFNGWELPGLAIEPLTDDAWLLTQSLTEELDFRRSQNLRSIKPKPKLRVALLETRFDRHGGTSNMMRGWPEVRAPTGGLRNVFYHRYFRQIWNQFVADPSVADGAPASGKYVGHWDVVHFGLLLAWGADFISWPQRPSSLDIDQISVYDLIIVLDPFPPGRPSELPLAPGQVHLWMPWEPFALEGEVSLPANYCPVPIDQFAVAQVPSVVFWHHYPVEDWRKAFPSSGVSGMGTRQVFMFYYDRESPLLHAVAAAGYEAVRGNGSSKADYWRMLQSSTVAVLPLARAIARRSAGQGIADAAMANCIPTFSPRSKLFARLLLPSFLSYRSYEELLAKLILLRDHPEWYGLLSKAVCLNLRFVDAAEVETAAQLLERVKRVARVASPNETRCGTHRGGASEEDQPSTSTIHREQIPHLANAALGDDLGPDFDGFRFHVL</sequence>